<dbReference type="GO" id="GO:0003677">
    <property type="term" value="F:DNA binding"/>
    <property type="evidence" value="ECO:0007669"/>
    <property type="project" value="InterPro"/>
</dbReference>
<proteinExistence type="predicted"/>
<feature type="compositionally biased region" description="Acidic residues" evidence="3">
    <location>
        <begin position="19"/>
        <end position="28"/>
    </location>
</feature>
<protein>
    <submittedName>
        <fullName evidence="4">Uncharacterized protein</fullName>
    </submittedName>
</protein>
<feature type="region of interest" description="Disordered" evidence="3">
    <location>
        <begin position="189"/>
        <end position="217"/>
    </location>
</feature>
<accession>A0A1B0DGY9</accession>
<evidence type="ECO:0000256" key="2">
    <source>
        <dbReference type="ARBA" id="ARBA00023242"/>
    </source>
</evidence>
<name>A0A1B0DGY9_PHLPP</name>
<dbReference type="VEuPathDB" id="VectorBase:PPAI007423"/>
<feature type="compositionally biased region" description="Basic and acidic residues" evidence="3">
    <location>
        <begin position="141"/>
        <end position="152"/>
    </location>
</feature>
<dbReference type="PANTHER" id="PTHR12214">
    <property type="entry name" value="GC-RICH SEQUENCE DNA-BINDING FACTOR"/>
    <property type="match status" value="1"/>
</dbReference>
<organism evidence="4 5">
    <name type="scientific">Phlebotomus papatasi</name>
    <name type="common">Sandfly</name>
    <dbReference type="NCBI Taxonomy" id="29031"/>
    <lineage>
        <taxon>Eukaryota</taxon>
        <taxon>Metazoa</taxon>
        <taxon>Ecdysozoa</taxon>
        <taxon>Arthropoda</taxon>
        <taxon>Hexapoda</taxon>
        <taxon>Insecta</taxon>
        <taxon>Pterygota</taxon>
        <taxon>Neoptera</taxon>
        <taxon>Endopterygota</taxon>
        <taxon>Diptera</taxon>
        <taxon>Nematocera</taxon>
        <taxon>Psychodoidea</taxon>
        <taxon>Psychodidae</taxon>
        <taxon>Phlebotomus</taxon>
        <taxon>Phlebotomus</taxon>
    </lineage>
</organism>
<dbReference type="GO" id="GO:0000398">
    <property type="term" value="P:mRNA splicing, via spliceosome"/>
    <property type="evidence" value="ECO:0007669"/>
    <property type="project" value="InterPro"/>
</dbReference>
<feature type="region of interest" description="Disordered" evidence="3">
    <location>
        <begin position="1"/>
        <end position="152"/>
    </location>
</feature>
<feature type="compositionally biased region" description="Polar residues" evidence="3">
    <location>
        <begin position="105"/>
        <end position="136"/>
    </location>
</feature>
<dbReference type="EMBL" id="AJVK01033908">
    <property type="status" value="NOT_ANNOTATED_CDS"/>
    <property type="molecule type" value="Genomic_DNA"/>
</dbReference>
<feature type="compositionally biased region" description="Basic residues" evidence="3">
    <location>
        <begin position="1"/>
        <end position="12"/>
    </location>
</feature>
<evidence type="ECO:0000313" key="4">
    <source>
        <dbReference type="EnsemblMetazoa" id="PPAI007423-PA"/>
    </source>
</evidence>
<dbReference type="GO" id="GO:0005634">
    <property type="term" value="C:nucleus"/>
    <property type="evidence" value="ECO:0007669"/>
    <property type="project" value="UniProtKB-SubCell"/>
</dbReference>
<dbReference type="EnsemblMetazoa" id="PPAI007423-RA">
    <property type="protein sequence ID" value="PPAI007423-PA"/>
    <property type="gene ID" value="PPAI007423"/>
</dbReference>
<dbReference type="AlphaFoldDB" id="A0A1B0DGY9"/>
<keyword evidence="2" id="KW-0539">Nucleus</keyword>
<evidence type="ECO:0000256" key="3">
    <source>
        <dbReference type="SAM" id="MobiDB-lite"/>
    </source>
</evidence>
<evidence type="ECO:0000256" key="1">
    <source>
        <dbReference type="ARBA" id="ARBA00004123"/>
    </source>
</evidence>
<dbReference type="Proteomes" id="UP000092462">
    <property type="component" value="Unassembled WGS sequence"/>
</dbReference>
<sequence length="249" mass="28075">MSLFRKPKKPIQRRVFGSYEDDENDPENNGDSFCVKKESNSDKNISSNDHSSHPKKHKKDKDKSKDRGAAKPTLLSFDEEVKKSSHSKKVMKMLDKERRKKNRQGNDSSSTVSGHQRSSALAPPTTESPSVSSNRTPYELNSKEKIKMELKDNSNSIQTEIRTDDFVLVIKKTEPDGMVLNGRAALCAGRDDMSSDEDEASEKDKKDSQPGNHKFTPLDTFKKVLESGKIPDAAMIHAARKRRQKAREL</sequence>
<reference evidence="4" key="1">
    <citation type="submission" date="2022-08" db="UniProtKB">
        <authorList>
            <consortium name="EnsemblMetazoa"/>
        </authorList>
    </citation>
    <scope>IDENTIFICATION</scope>
    <source>
        <strain evidence="4">Israel</strain>
    </source>
</reference>
<comment type="subcellular location">
    <subcellularLocation>
        <location evidence="1">Nucleus</location>
    </subcellularLocation>
</comment>
<dbReference type="InterPro" id="IPR012890">
    <property type="entry name" value="GCFC2-like"/>
</dbReference>
<evidence type="ECO:0000313" key="5">
    <source>
        <dbReference type="Proteomes" id="UP000092462"/>
    </source>
</evidence>
<keyword evidence="5" id="KW-1185">Reference proteome</keyword>
<dbReference type="VEuPathDB" id="VectorBase:PPAPM1_001154"/>
<dbReference type="PANTHER" id="PTHR12214:SF0">
    <property type="entry name" value="LD29489P"/>
    <property type="match status" value="1"/>
</dbReference>